<keyword evidence="2" id="KW-1185">Reference proteome</keyword>
<dbReference type="Proteomes" id="UP001199106">
    <property type="component" value="Unassembled WGS sequence"/>
</dbReference>
<comment type="caution">
    <text evidence="1">The sequence shown here is derived from an EMBL/GenBank/DDBJ whole genome shotgun (WGS) entry which is preliminary data.</text>
</comment>
<evidence type="ECO:0000313" key="2">
    <source>
        <dbReference type="Proteomes" id="UP001199106"/>
    </source>
</evidence>
<protein>
    <submittedName>
        <fullName evidence="1">Uncharacterized protein</fullName>
    </submittedName>
</protein>
<dbReference type="EMBL" id="JAANER010000002">
    <property type="protein sequence ID" value="KAG9194800.1"/>
    <property type="molecule type" value="Genomic_DNA"/>
</dbReference>
<sequence>MTDDIMQLLWSGTDLARDTLSDPPFQAVMPAEFAYTLAVDNQHDAQHWENEQADLHEYERMASQLTRNLPDRSALREPHRSRYYNNIFGVSRRDDYEEMHDHIREVRKAIYKVYAPLLQEVAHDHPSFVAVRATYQPTLCIYAFFVNRLMRCRGNTAAIYEVFKAQTVDCFVDPDVNDAKYTEFKQKIMNCFTKQELKQVHTAKDSLTEFWTTATIHNKPSMLTTVSTCALARSDVAVAPHLVQRMAVREIVPMLT</sequence>
<accession>A0AAD4NVA0</accession>
<evidence type="ECO:0000313" key="1">
    <source>
        <dbReference type="EMBL" id="KAG9194800.1"/>
    </source>
</evidence>
<organism evidence="1 2">
    <name type="scientific">Alternaria panax</name>
    <dbReference type="NCBI Taxonomy" id="48097"/>
    <lineage>
        <taxon>Eukaryota</taxon>
        <taxon>Fungi</taxon>
        <taxon>Dikarya</taxon>
        <taxon>Ascomycota</taxon>
        <taxon>Pezizomycotina</taxon>
        <taxon>Dothideomycetes</taxon>
        <taxon>Pleosporomycetidae</taxon>
        <taxon>Pleosporales</taxon>
        <taxon>Pleosporineae</taxon>
        <taxon>Pleosporaceae</taxon>
        <taxon>Alternaria</taxon>
        <taxon>Alternaria sect. Panax</taxon>
    </lineage>
</organism>
<gene>
    <name evidence="1" type="ORF">G6011_04835</name>
</gene>
<reference evidence="1" key="1">
    <citation type="submission" date="2021-07" db="EMBL/GenBank/DDBJ databases">
        <title>Genome Resource of American Ginseng Black Spot Pathogen Alternaria panax.</title>
        <authorList>
            <person name="Qiu C."/>
            <person name="Wang W."/>
            <person name="Liu Z."/>
        </authorList>
    </citation>
    <scope>NUCLEOTIDE SEQUENCE</scope>
    <source>
        <strain evidence="1">BNCC115425</strain>
    </source>
</reference>
<proteinExistence type="predicted"/>
<name>A0AAD4NVA0_9PLEO</name>
<dbReference type="AlphaFoldDB" id="A0AAD4NVA0"/>